<dbReference type="AlphaFoldDB" id="A0A396JL66"/>
<dbReference type="Gramene" id="rna442">
    <property type="protein sequence ID" value="RHN77035.1"/>
    <property type="gene ID" value="gene442"/>
</dbReference>
<gene>
    <name evidence="1" type="ORF">MtrunA17_Chr1g0150381</name>
</gene>
<evidence type="ECO:0000313" key="1">
    <source>
        <dbReference type="EMBL" id="RHN77035.1"/>
    </source>
</evidence>
<sequence length="96" mass="11187">MPVSCCWEDIFSEPSMPLGVQHMMIDGISGTKSELDFIQFLLLYSPDLEKMFVKPIANVRTEVMTKLIRFKRASRQAEVIDYGELPKDFDYPQFEF</sequence>
<dbReference type="Proteomes" id="UP000265566">
    <property type="component" value="Chromosome 1"/>
</dbReference>
<name>A0A396JL66_MEDTR</name>
<protein>
    <recommendedName>
        <fullName evidence="3">FBD domain-containing protein</fullName>
    </recommendedName>
</protein>
<comment type="caution">
    <text evidence="1">The sequence shown here is derived from an EMBL/GenBank/DDBJ whole genome shotgun (WGS) entry which is preliminary data.</text>
</comment>
<reference evidence="2" key="1">
    <citation type="journal article" date="2018" name="Nat. Plants">
        <title>Whole-genome landscape of Medicago truncatula symbiotic genes.</title>
        <authorList>
            <person name="Pecrix Y."/>
            <person name="Staton S.E."/>
            <person name="Sallet E."/>
            <person name="Lelandais-Briere C."/>
            <person name="Moreau S."/>
            <person name="Carrere S."/>
            <person name="Blein T."/>
            <person name="Jardinaud M.F."/>
            <person name="Latrasse D."/>
            <person name="Zouine M."/>
            <person name="Zahm M."/>
            <person name="Kreplak J."/>
            <person name="Mayjonade B."/>
            <person name="Satge C."/>
            <person name="Perez M."/>
            <person name="Cauet S."/>
            <person name="Marande W."/>
            <person name="Chantry-Darmon C."/>
            <person name="Lopez-Roques C."/>
            <person name="Bouchez O."/>
            <person name="Berard A."/>
            <person name="Debelle F."/>
            <person name="Munos S."/>
            <person name="Bendahmane A."/>
            <person name="Berges H."/>
            <person name="Niebel A."/>
            <person name="Buitink J."/>
            <person name="Frugier F."/>
            <person name="Benhamed M."/>
            <person name="Crespi M."/>
            <person name="Gouzy J."/>
            <person name="Gamas P."/>
        </authorList>
    </citation>
    <scope>NUCLEOTIDE SEQUENCE [LARGE SCALE GENOMIC DNA]</scope>
    <source>
        <strain evidence="2">cv. Jemalong A17</strain>
    </source>
</reference>
<dbReference type="EMBL" id="PSQE01000001">
    <property type="protein sequence ID" value="RHN77035.1"/>
    <property type="molecule type" value="Genomic_DNA"/>
</dbReference>
<evidence type="ECO:0000313" key="2">
    <source>
        <dbReference type="Proteomes" id="UP000265566"/>
    </source>
</evidence>
<accession>A0A396JL66</accession>
<organism evidence="1 2">
    <name type="scientific">Medicago truncatula</name>
    <name type="common">Barrel medic</name>
    <name type="synonym">Medicago tribuloides</name>
    <dbReference type="NCBI Taxonomy" id="3880"/>
    <lineage>
        <taxon>Eukaryota</taxon>
        <taxon>Viridiplantae</taxon>
        <taxon>Streptophyta</taxon>
        <taxon>Embryophyta</taxon>
        <taxon>Tracheophyta</taxon>
        <taxon>Spermatophyta</taxon>
        <taxon>Magnoliopsida</taxon>
        <taxon>eudicotyledons</taxon>
        <taxon>Gunneridae</taxon>
        <taxon>Pentapetalae</taxon>
        <taxon>rosids</taxon>
        <taxon>fabids</taxon>
        <taxon>Fabales</taxon>
        <taxon>Fabaceae</taxon>
        <taxon>Papilionoideae</taxon>
        <taxon>50 kb inversion clade</taxon>
        <taxon>NPAAA clade</taxon>
        <taxon>Hologalegina</taxon>
        <taxon>IRL clade</taxon>
        <taxon>Trifolieae</taxon>
        <taxon>Medicago</taxon>
    </lineage>
</organism>
<evidence type="ECO:0008006" key="3">
    <source>
        <dbReference type="Google" id="ProtNLM"/>
    </source>
</evidence>
<proteinExistence type="predicted"/>